<dbReference type="Gene3D" id="3.40.50.1000">
    <property type="entry name" value="HAD superfamily/HAD-like"/>
    <property type="match status" value="1"/>
</dbReference>
<organism evidence="1 2">
    <name type="scientific">Megasphaera massiliensis</name>
    <dbReference type="NCBI Taxonomy" id="1232428"/>
    <lineage>
        <taxon>Bacteria</taxon>
        <taxon>Bacillati</taxon>
        <taxon>Bacillota</taxon>
        <taxon>Negativicutes</taxon>
        <taxon>Veillonellales</taxon>
        <taxon>Veillonellaceae</taxon>
        <taxon>Megasphaera</taxon>
    </lineage>
</organism>
<keyword evidence="2" id="KW-1185">Reference proteome</keyword>
<dbReference type="NCBIfam" id="TIGR00099">
    <property type="entry name" value="Cof-subfamily"/>
    <property type="match status" value="1"/>
</dbReference>
<accession>A0ABT1SSP8</accession>
<evidence type="ECO:0000313" key="1">
    <source>
        <dbReference type="EMBL" id="MCQ5342745.1"/>
    </source>
</evidence>
<name>A0ABT1SSP8_9FIRM</name>
<dbReference type="SFLD" id="SFLDG01140">
    <property type="entry name" value="C2.B:_Phosphomannomutase_and_P"/>
    <property type="match status" value="1"/>
</dbReference>
<dbReference type="Proteomes" id="UP001206692">
    <property type="component" value="Unassembled WGS sequence"/>
</dbReference>
<dbReference type="SUPFAM" id="SSF56784">
    <property type="entry name" value="HAD-like"/>
    <property type="match status" value="1"/>
</dbReference>
<keyword evidence="1" id="KW-0378">Hydrolase</keyword>
<dbReference type="SFLD" id="SFLDS00003">
    <property type="entry name" value="Haloacid_Dehalogenase"/>
    <property type="match status" value="1"/>
</dbReference>
<dbReference type="Gene3D" id="3.30.1240.10">
    <property type="match status" value="1"/>
</dbReference>
<sequence>MNNYKIIACDMDETLLSSDATICQRNIEAIAKAVEKGVKFVPCTGRGFRSIDGVLKTLHLFEQPDQYVIGFNGGNITENKGSRSLFWDPIPFDLADQIFRKCCTYGQCLHIYTRDVVYITNITPDEEAFLKGRMGYVPCEEQTLDFIRGKEEVSKLILTNTDYDYLEKVHADMKPLLDDITVSFSSNRYIEFMHKGVNKGAGLLKLADILGVRPEETMAIGDNINDIDMLKAAGLSIGVRNLNPAIRQYCDVVTDATNNEGAVAEAIEKYVL</sequence>
<dbReference type="InterPro" id="IPR036412">
    <property type="entry name" value="HAD-like_sf"/>
</dbReference>
<comment type="caution">
    <text evidence="1">The sequence shown here is derived from an EMBL/GenBank/DDBJ whole genome shotgun (WGS) entry which is preliminary data.</text>
</comment>
<dbReference type="InterPro" id="IPR006379">
    <property type="entry name" value="HAD-SF_hydro_IIB"/>
</dbReference>
<dbReference type="RefSeq" id="WP_062412073.1">
    <property type="nucleotide sequence ID" value="NZ_JAJCIO010000010.1"/>
</dbReference>
<dbReference type="NCBIfam" id="TIGR01484">
    <property type="entry name" value="HAD-SF-IIB"/>
    <property type="match status" value="1"/>
</dbReference>
<dbReference type="InterPro" id="IPR000150">
    <property type="entry name" value="Cof"/>
</dbReference>
<dbReference type="GO" id="GO:0016787">
    <property type="term" value="F:hydrolase activity"/>
    <property type="evidence" value="ECO:0007669"/>
    <property type="project" value="UniProtKB-KW"/>
</dbReference>
<dbReference type="Pfam" id="PF08282">
    <property type="entry name" value="Hydrolase_3"/>
    <property type="match status" value="1"/>
</dbReference>
<gene>
    <name evidence="1" type="ORF">NE675_06820</name>
</gene>
<dbReference type="CDD" id="cd07516">
    <property type="entry name" value="HAD_Pase"/>
    <property type="match status" value="1"/>
</dbReference>
<proteinExistence type="predicted"/>
<dbReference type="PANTHER" id="PTHR10000">
    <property type="entry name" value="PHOSPHOSERINE PHOSPHATASE"/>
    <property type="match status" value="1"/>
</dbReference>
<dbReference type="EMBL" id="JANGEW010000011">
    <property type="protein sequence ID" value="MCQ5342745.1"/>
    <property type="molecule type" value="Genomic_DNA"/>
</dbReference>
<evidence type="ECO:0000313" key="2">
    <source>
        <dbReference type="Proteomes" id="UP001206692"/>
    </source>
</evidence>
<dbReference type="InterPro" id="IPR023214">
    <property type="entry name" value="HAD_sf"/>
</dbReference>
<dbReference type="PANTHER" id="PTHR10000:SF8">
    <property type="entry name" value="HAD SUPERFAMILY HYDROLASE-LIKE, TYPE 3"/>
    <property type="match status" value="1"/>
</dbReference>
<protein>
    <submittedName>
        <fullName evidence="1">Cof-type HAD-IIB family hydrolase</fullName>
    </submittedName>
</protein>
<reference evidence="1 2" key="1">
    <citation type="submission" date="2022-06" db="EMBL/GenBank/DDBJ databases">
        <title>Isolation of gut microbiota from human fecal samples.</title>
        <authorList>
            <person name="Pamer E.G."/>
            <person name="Barat B."/>
            <person name="Waligurski E."/>
            <person name="Medina S."/>
            <person name="Paddock L."/>
            <person name="Mostad J."/>
        </authorList>
    </citation>
    <scope>NUCLEOTIDE SEQUENCE [LARGE SCALE GENOMIC DNA]</scope>
    <source>
        <strain evidence="1 2">DFI.1.1</strain>
    </source>
</reference>